<dbReference type="NCBIfam" id="TIGR04183">
    <property type="entry name" value="Por_Secre_tail"/>
    <property type="match status" value="1"/>
</dbReference>
<dbReference type="Gene3D" id="2.130.10.130">
    <property type="entry name" value="Integrin alpha, N-terminal"/>
    <property type="match status" value="6"/>
</dbReference>
<proteinExistence type="predicted"/>
<dbReference type="SMART" id="SM00191">
    <property type="entry name" value="Int_alpha"/>
    <property type="match status" value="13"/>
</dbReference>
<evidence type="ECO:0000256" key="1">
    <source>
        <dbReference type="ARBA" id="ARBA00022729"/>
    </source>
</evidence>
<dbReference type="PROSITE" id="PS51470">
    <property type="entry name" value="FG_GAP"/>
    <property type="match status" value="8"/>
</dbReference>
<dbReference type="InterPro" id="IPR000413">
    <property type="entry name" value="Integrin_alpha"/>
</dbReference>
<reference evidence="5" key="1">
    <citation type="submission" date="2020-04" db="EMBL/GenBank/DDBJ databases">
        <authorList>
            <person name="Zhang T."/>
        </authorList>
    </citation>
    <scope>NUCLEOTIDE SEQUENCE</scope>
    <source>
        <strain evidence="5">HKST-UBA02</strain>
    </source>
</reference>
<dbReference type="InterPro" id="IPR026444">
    <property type="entry name" value="Secre_tail"/>
</dbReference>
<dbReference type="AlphaFoldDB" id="A0A956SF89"/>
<dbReference type="GO" id="GO:0007160">
    <property type="term" value="P:cell-matrix adhesion"/>
    <property type="evidence" value="ECO:0007669"/>
    <property type="project" value="TreeGrafter"/>
</dbReference>
<dbReference type="GO" id="GO:0007229">
    <property type="term" value="P:integrin-mediated signaling pathway"/>
    <property type="evidence" value="ECO:0007669"/>
    <property type="project" value="TreeGrafter"/>
</dbReference>
<dbReference type="PRINTS" id="PR01185">
    <property type="entry name" value="INTEGRINA"/>
</dbReference>
<dbReference type="GO" id="GO:0005178">
    <property type="term" value="F:integrin binding"/>
    <property type="evidence" value="ECO:0007669"/>
    <property type="project" value="TreeGrafter"/>
</dbReference>
<dbReference type="InterPro" id="IPR028994">
    <property type="entry name" value="Integrin_alpha_N"/>
</dbReference>
<dbReference type="Pfam" id="PF01839">
    <property type="entry name" value="FG-GAP"/>
    <property type="match status" value="8"/>
</dbReference>
<keyword evidence="2" id="KW-0677">Repeat</keyword>
<dbReference type="Pfam" id="PF13860">
    <property type="entry name" value="FlgD_ig"/>
    <property type="match status" value="1"/>
</dbReference>
<dbReference type="SUPFAM" id="SSF69318">
    <property type="entry name" value="Integrin alpha N-terminal domain"/>
    <property type="match status" value="5"/>
</dbReference>
<reference evidence="5" key="2">
    <citation type="journal article" date="2021" name="Microbiome">
        <title>Successional dynamics and alternative stable states in a saline activated sludge microbial community over 9 years.</title>
        <authorList>
            <person name="Wang Y."/>
            <person name="Ye J."/>
            <person name="Ju F."/>
            <person name="Liu L."/>
            <person name="Boyd J.A."/>
            <person name="Deng Y."/>
            <person name="Parks D.H."/>
            <person name="Jiang X."/>
            <person name="Yin X."/>
            <person name="Woodcroft B.J."/>
            <person name="Tyson G.W."/>
            <person name="Hugenholtz P."/>
            <person name="Polz M.F."/>
            <person name="Zhang T."/>
        </authorList>
    </citation>
    <scope>NUCLEOTIDE SEQUENCE</scope>
    <source>
        <strain evidence="5">HKST-UBA02</strain>
    </source>
</reference>
<dbReference type="Proteomes" id="UP000739538">
    <property type="component" value="Unassembled WGS sequence"/>
</dbReference>
<dbReference type="Pfam" id="PF13517">
    <property type="entry name" value="FG-GAP_3"/>
    <property type="match status" value="2"/>
</dbReference>
<dbReference type="EMBL" id="JAGQHS010000084">
    <property type="protein sequence ID" value="MCA9757144.1"/>
    <property type="molecule type" value="Genomic_DNA"/>
</dbReference>
<sequence length="1138" mass="117814">MPRCRPSTHDHRNHRGCPRLAGSFVPAEPLLRVSFAVLVGLAAIAPRTAVALPPTTPDWIVAEGDGYDNFANDVNTAGDVNGDGYSDVLISCPGLNGDLGAAFVYCGGPNGLSTEACWESHGTQDGRQYSNESFPAGDVNGDGYDDVIVGSRGYSFIEPSNTLEGLVEVFYGSASGLSATANWQVQGEIPDMELGTYVSAAGDVNGDGYDDIMVSATSSGGTVRLYLGSSSGLATNYAWSVSGYGSMTAAVGDVNADGFDDITVSSSASARVRLFLGSATGPSTSVNWTGTGASGTLYGRSVAPAGDVNGDGYADFVVGAPDWGSNDTGRAYLYYGGPSGVDFGIDFSPNILPIGAEFALDVQCAGDVNADGYSDVIIGAHMFNGAEAAAGRAYLYLGDPDGLDTDFVWAFDGYEANDYLGRVVSGAGDVNGDGHSDLIVGAPGATLDFFNQGVAYAFYGTNSGLSQDAVAVRVLGQEDAGLGGLVAYAGDLNGDGLGDVVAGAPTYDGSFTDEGTLLVFHGTPSDGEILDYSAQRYGSQTSEFFGVSAGRAGDVDGDGYDDLLVGAIFHDGTYEDCGAAFLYYGSETGIPTYPGWTTEGEASTTYYGYTLAGAGDVNGDGYADVLIGALAYTNTLTNQGAVYLYYGSEAGLSTTAAWKVEGSTESELLGAGVAGVGDLNGDGFSDIAIGASNYTGNLAGEGAVFVYYGSADGPAMTPDWTLLGRQADCRMFDSCAAGDVNGDGYEDLLVATAFYDVSLSQEGRVECFHGSPSGLGSTPNWTIYGTRQGGGWLGRSISTAGDVNRDGYADVVIGEENYDGTYTFEGAAYIYHGGPNGLTFGSLHSSGQADPGFGASVSTAGDLNGDGFADVIVGAPDYDYEANDAGAIFAYLGNAEARRGGLDIRPQQKTTSGDVISWLGVSDSPTQFDLAIYGRSTAGRQRVRAEWQIAEIGTALSSEPIASGSWNDTGTPTAELGSVAAIQEPVVGLSPETVYHWRVRTRTRSLYAPYTRWTSIAPTGGSMAHLRTAGGVSSIDDLAVVGSGASSGVRIDRVSPNPMSTNTTIAFRTMIPGPVTVSVYDVNGRRIARLFDGVEGPGVHQVDWDATNESGDRVPTGLYLVRLRTDRGVGTQKVWVTR</sequence>
<organism evidence="5 6">
    <name type="scientific">Eiseniibacteriota bacterium</name>
    <dbReference type="NCBI Taxonomy" id="2212470"/>
    <lineage>
        <taxon>Bacteria</taxon>
        <taxon>Candidatus Eiseniibacteriota</taxon>
    </lineage>
</organism>
<evidence type="ECO:0000256" key="3">
    <source>
        <dbReference type="ARBA" id="ARBA00023180"/>
    </source>
</evidence>
<dbReference type="InterPro" id="IPR013517">
    <property type="entry name" value="FG-GAP"/>
</dbReference>
<accession>A0A956SF89</accession>
<evidence type="ECO:0000256" key="2">
    <source>
        <dbReference type="ARBA" id="ARBA00022737"/>
    </source>
</evidence>
<feature type="domain" description="FlgD/Vpr Ig-like" evidence="4">
    <location>
        <begin position="1075"/>
        <end position="1125"/>
    </location>
</feature>
<gene>
    <name evidence="5" type="ORF">KDA27_15170</name>
</gene>
<dbReference type="InterPro" id="IPR013519">
    <property type="entry name" value="Int_alpha_beta-p"/>
</dbReference>
<protein>
    <submittedName>
        <fullName evidence="5">FG-GAP repeat protein</fullName>
    </submittedName>
</protein>
<dbReference type="InterPro" id="IPR025965">
    <property type="entry name" value="FlgD/Vpr_Ig-like"/>
</dbReference>
<evidence type="ECO:0000313" key="6">
    <source>
        <dbReference type="Proteomes" id="UP000739538"/>
    </source>
</evidence>
<dbReference type="GO" id="GO:0008305">
    <property type="term" value="C:integrin complex"/>
    <property type="evidence" value="ECO:0007669"/>
    <property type="project" value="InterPro"/>
</dbReference>
<dbReference type="GO" id="GO:0009897">
    <property type="term" value="C:external side of plasma membrane"/>
    <property type="evidence" value="ECO:0007669"/>
    <property type="project" value="TreeGrafter"/>
</dbReference>
<keyword evidence="3" id="KW-0325">Glycoprotein</keyword>
<evidence type="ECO:0000313" key="5">
    <source>
        <dbReference type="EMBL" id="MCA9757144.1"/>
    </source>
</evidence>
<dbReference type="GO" id="GO:0098609">
    <property type="term" value="P:cell-cell adhesion"/>
    <property type="evidence" value="ECO:0007669"/>
    <property type="project" value="TreeGrafter"/>
</dbReference>
<dbReference type="PANTHER" id="PTHR23220:SF122">
    <property type="entry name" value="INTEGRIN ALPHA-PS1"/>
    <property type="match status" value="1"/>
</dbReference>
<keyword evidence="1" id="KW-0732">Signal</keyword>
<dbReference type="Gene3D" id="2.60.40.4070">
    <property type="match status" value="1"/>
</dbReference>
<dbReference type="PANTHER" id="PTHR23220">
    <property type="entry name" value="INTEGRIN ALPHA"/>
    <property type="match status" value="1"/>
</dbReference>
<dbReference type="GO" id="GO:0033627">
    <property type="term" value="P:cell adhesion mediated by integrin"/>
    <property type="evidence" value="ECO:0007669"/>
    <property type="project" value="TreeGrafter"/>
</dbReference>
<name>A0A956SF89_UNCEI</name>
<evidence type="ECO:0000259" key="4">
    <source>
        <dbReference type="Pfam" id="PF13860"/>
    </source>
</evidence>
<comment type="caution">
    <text evidence="5">The sequence shown here is derived from an EMBL/GenBank/DDBJ whole genome shotgun (WGS) entry which is preliminary data.</text>
</comment>